<keyword evidence="5 9" id="KW-0460">Magnesium</keyword>
<sequence>MTPFKLTDELLEDIKQLIADNGDAQLQEMMKEFHYADIAEIADELEVEEATYLIKLLDSEKTSDILAEMHEDIREAVLSNLTAKEIAGELEELDTDDAADIINELPKEIVQEVISEIEDREHAKHIVDLLRYEEDTAGGLMAKELVKVNENWNVLTCVKEMRAQAENVTRVHSIYVVDDEGRLKGRLSLKDLLTTSTKTNIKDVYIDKVDYVNVNEKGEEVAKIMSKYDLEAIPVVDEIGRLVGRITIDDIVDVIREEADKDYQMAAGISQDVEADDSIWDLTRARLPWLILGLIGGLGAAAIMGGFEEMISKHAVLFFFTPLIAAMAGNVGVQSSAIIVQGLANDDLKGSISGRLVKEMLLALLNGVILAVLLLVFTWAWKGTFSTAAAISLSLIIVIVVAGLIGTFIPLFLHKRNIDPAIATGPFITTSNDIFGILIYFTIAKIILGI</sequence>
<name>A0A1H2U1R9_9FLAO</name>
<feature type="transmembrane region" description="Helical" evidence="9">
    <location>
        <begin position="361"/>
        <end position="381"/>
    </location>
</feature>
<evidence type="ECO:0000256" key="3">
    <source>
        <dbReference type="ARBA" id="ARBA00022448"/>
    </source>
</evidence>
<feature type="transmembrane region" description="Helical" evidence="9">
    <location>
        <begin position="387"/>
        <end position="413"/>
    </location>
</feature>
<dbReference type="Pfam" id="PF00571">
    <property type="entry name" value="CBS"/>
    <property type="match status" value="2"/>
</dbReference>
<evidence type="ECO:0000256" key="4">
    <source>
        <dbReference type="ARBA" id="ARBA00022692"/>
    </source>
</evidence>
<feature type="transmembrane region" description="Helical" evidence="9">
    <location>
        <begin position="319"/>
        <end position="340"/>
    </location>
</feature>
<keyword evidence="9" id="KW-0479">Metal-binding</keyword>
<keyword evidence="8" id="KW-0129">CBS domain</keyword>
<dbReference type="CDD" id="cd04606">
    <property type="entry name" value="CBS_pair_Mg_transporter"/>
    <property type="match status" value="1"/>
</dbReference>
<dbReference type="PANTHER" id="PTHR43773:SF1">
    <property type="entry name" value="MAGNESIUM TRANSPORTER MGTE"/>
    <property type="match status" value="1"/>
</dbReference>
<dbReference type="Gene3D" id="1.10.357.20">
    <property type="entry name" value="SLC41 divalent cation transporters, integral membrane domain"/>
    <property type="match status" value="1"/>
</dbReference>
<dbReference type="STRING" id="1073328.SAMN05216294_0890"/>
<dbReference type="SMART" id="SM00116">
    <property type="entry name" value="CBS"/>
    <property type="match status" value="2"/>
</dbReference>
<dbReference type="GO" id="GO:0046872">
    <property type="term" value="F:metal ion binding"/>
    <property type="evidence" value="ECO:0007669"/>
    <property type="project" value="UniProtKB-KW"/>
</dbReference>
<dbReference type="OrthoDB" id="9790355at2"/>
<dbReference type="SUPFAM" id="SSF54631">
    <property type="entry name" value="CBS-domain pair"/>
    <property type="match status" value="1"/>
</dbReference>
<reference evidence="12" key="1">
    <citation type="submission" date="2016-10" db="EMBL/GenBank/DDBJ databases">
        <authorList>
            <person name="Varghese N."/>
            <person name="Submissions S."/>
        </authorList>
    </citation>
    <scope>NUCLEOTIDE SEQUENCE [LARGE SCALE GENOMIC DNA]</scope>
    <source>
        <strain evidence="12">DSM 25030</strain>
    </source>
</reference>
<dbReference type="Gene3D" id="1.25.60.10">
    <property type="entry name" value="MgtE N-terminal domain-like"/>
    <property type="match status" value="1"/>
</dbReference>
<feature type="transmembrane region" description="Helical" evidence="9">
    <location>
        <begin position="425"/>
        <end position="448"/>
    </location>
</feature>
<evidence type="ECO:0000256" key="8">
    <source>
        <dbReference type="PROSITE-ProRule" id="PRU00703"/>
    </source>
</evidence>
<dbReference type="EMBL" id="FNMY01000002">
    <property type="protein sequence ID" value="SDW50021.1"/>
    <property type="molecule type" value="Genomic_DNA"/>
</dbReference>
<dbReference type="SMART" id="SM00924">
    <property type="entry name" value="MgtE_N"/>
    <property type="match status" value="1"/>
</dbReference>
<dbReference type="GO" id="GO:0015095">
    <property type="term" value="F:magnesium ion transmembrane transporter activity"/>
    <property type="evidence" value="ECO:0007669"/>
    <property type="project" value="UniProtKB-UniRule"/>
</dbReference>
<feature type="domain" description="CBS" evidence="10">
    <location>
        <begin position="205"/>
        <end position="261"/>
    </location>
</feature>
<dbReference type="PANTHER" id="PTHR43773">
    <property type="entry name" value="MAGNESIUM TRANSPORTER MGTE"/>
    <property type="match status" value="1"/>
</dbReference>
<organism evidence="11 12">
    <name type="scientific">Flagellimonas zhangzhouensis</name>
    <dbReference type="NCBI Taxonomy" id="1073328"/>
    <lineage>
        <taxon>Bacteria</taxon>
        <taxon>Pseudomonadati</taxon>
        <taxon>Bacteroidota</taxon>
        <taxon>Flavobacteriia</taxon>
        <taxon>Flavobacteriales</taxon>
        <taxon>Flavobacteriaceae</taxon>
        <taxon>Flagellimonas</taxon>
    </lineage>
</organism>
<dbReference type="Pfam" id="PF03448">
    <property type="entry name" value="MgtE_N"/>
    <property type="match status" value="1"/>
</dbReference>
<dbReference type="AlphaFoldDB" id="A0A1H2U1R9"/>
<evidence type="ECO:0000256" key="9">
    <source>
        <dbReference type="RuleBase" id="RU362011"/>
    </source>
</evidence>
<evidence type="ECO:0000313" key="12">
    <source>
        <dbReference type="Proteomes" id="UP000199592"/>
    </source>
</evidence>
<protein>
    <recommendedName>
        <fullName evidence="9">Magnesium transporter MgtE</fullName>
    </recommendedName>
</protein>
<dbReference type="InterPro" id="IPR036739">
    <property type="entry name" value="SLC41_membr_dom_sf"/>
</dbReference>
<gene>
    <name evidence="11" type="ORF">SAMN04487892_1405</name>
</gene>
<comment type="function">
    <text evidence="9">Acts as a magnesium transporter.</text>
</comment>
<accession>A0A1H2U1R9</accession>
<dbReference type="InterPro" id="IPR006669">
    <property type="entry name" value="MgtE_transporter"/>
</dbReference>
<comment type="similarity">
    <text evidence="2 9">Belongs to the SLC41A transporter family.</text>
</comment>
<keyword evidence="4 9" id="KW-0812">Transmembrane</keyword>
<dbReference type="Pfam" id="PF01769">
    <property type="entry name" value="MgtE"/>
    <property type="match status" value="1"/>
</dbReference>
<evidence type="ECO:0000256" key="2">
    <source>
        <dbReference type="ARBA" id="ARBA00009749"/>
    </source>
</evidence>
<dbReference type="PROSITE" id="PS51371">
    <property type="entry name" value="CBS"/>
    <property type="match status" value="2"/>
</dbReference>
<evidence type="ECO:0000256" key="7">
    <source>
        <dbReference type="ARBA" id="ARBA00023136"/>
    </source>
</evidence>
<evidence type="ECO:0000256" key="5">
    <source>
        <dbReference type="ARBA" id="ARBA00022842"/>
    </source>
</evidence>
<dbReference type="GO" id="GO:0005886">
    <property type="term" value="C:plasma membrane"/>
    <property type="evidence" value="ECO:0007669"/>
    <property type="project" value="UniProtKB-SubCell"/>
</dbReference>
<evidence type="ECO:0000259" key="10">
    <source>
        <dbReference type="PROSITE" id="PS51371"/>
    </source>
</evidence>
<keyword evidence="7 9" id="KW-0472">Membrane</keyword>
<evidence type="ECO:0000313" key="11">
    <source>
        <dbReference type="EMBL" id="SDW50021.1"/>
    </source>
</evidence>
<dbReference type="SUPFAM" id="SSF161093">
    <property type="entry name" value="MgtE membrane domain-like"/>
    <property type="match status" value="1"/>
</dbReference>
<keyword evidence="3 9" id="KW-0813">Transport</keyword>
<proteinExistence type="inferred from homology"/>
<dbReference type="RefSeq" id="WP_090293066.1">
    <property type="nucleotide sequence ID" value="NZ_FNKI01000001.1"/>
</dbReference>
<keyword evidence="12" id="KW-1185">Reference proteome</keyword>
<dbReference type="InterPro" id="IPR046342">
    <property type="entry name" value="CBS_dom_sf"/>
</dbReference>
<keyword evidence="9" id="KW-1003">Cell membrane</keyword>
<dbReference type="InterPro" id="IPR000644">
    <property type="entry name" value="CBS_dom"/>
</dbReference>
<dbReference type="NCBIfam" id="TIGR00400">
    <property type="entry name" value="mgtE"/>
    <property type="match status" value="1"/>
</dbReference>
<dbReference type="InterPro" id="IPR038076">
    <property type="entry name" value="MgtE_N_sf"/>
</dbReference>
<evidence type="ECO:0000256" key="1">
    <source>
        <dbReference type="ARBA" id="ARBA00004141"/>
    </source>
</evidence>
<dbReference type="InterPro" id="IPR006668">
    <property type="entry name" value="Mg_transptr_MgtE_intracell_dom"/>
</dbReference>
<dbReference type="Gene3D" id="3.10.580.10">
    <property type="entry name" value="CBS-domain"/>
    <property type="match status" value="1"/>
</dbReference>
<feature type="domain" description="CBS" evidence="10">
    <location>
        <begin position="141"/>
        <end position="204"/>
    </location>
</feature>
<comment type="subunit">
    <text evidence="9">Homodimer.</text>
</comment>
<keyword evidence="6 9" id="KW-1133">Transmembrane helix</keyword>
<dbReference type="InterPro" id="IPR006667">
    <property type="entry name" value="SLC41_membr_dom"/>
</dbReference>
<evidence type="ECO:0000256" key="6">
    <source>
        <dbReference type="ARBA" id="ARBA00022989"/>
    </source>
</evidence>
<feature type="transmembrane region" description="Helical" evidence="9">
    <location>
        <begin position="287"/>
        <end position="307"/>
    </location>
</feature>
<comment type="subcellular location">
    <subcellularLocation>
        <location evidence="9">Cell membrane</location>
        <topology evidence="9">Multi-pass membrane protein</topology>
    </subcellularLocation>
    <subcellularLocation>
        <location evidence="1">Membrane</location>
        <topology evidence="1">Multi-pass membrane protein</topology>
    </subcellularLocation>
</comment>
<dbReference type="Proteomes" id="UP000199592">
    <property type="component" value="Unassembled WGS sequence"/>
</dbReference>
<dbReference type="SUPFAM" id="SSF158791">
    <property type="entry name" value="MgtE N-terminal domain-like"/>
    <property type="match status" value="1"/>
</dbReference>